<feature type="DNA-binding region" description="HMG box" evidence="5">
    <location>
        <begin position="10"/>
        <end position="78"/>
    </location>
</feature>
<dbReference type="Pfam" id="PF09011">
    <property type="entry name" value="HMG_box_2"/>
    <property type="match status" value="1"/>
</dbReference>
<feature type="region of interest" description="Disordered" evidence="6">
    <location>
        <begin position="132"/>
        <end position="151"/>
    </location>
</feature>
<dbReference type="PANTHER" id="PTHR48112:SF32">
    <property type="entry name" value="HIGH MOBILITY GROUP PROTEIN B3"/>
    <property type="match status" value="1"/>
</dbReference>
<dbReference type="InterPro" id="IPR050342">
    <property type="entry name" value="HMGB"/>
</dbReference>
<keyword evidence="4 5" id="KW-0539">Nucleus</keyword>
<dbReference type="STRING" id="48709.A0A1D2M567"/>
<evidence type="ECO:0000256" key="5">
    <source>
        <dbReference type="PROSITE-ProRule" id="PRU00267"/>
    </source>
</evidence>
<feature type="domain" description="HMG box" evidence="7">
    <location>
        <begin position="10"/>
        <end position="78"/>
    </location>
</feature>
<comment type="subcellular location">
    <subcellularLocation>
        <location evidence="1">Nucleus</location>
    </subcellularLocation>
</comment>
<keyword evidence="3 5" id="KW-0238">DNA-binding</keyword>
<protein>
    <submittedName>
        <fullName evidence="8">High mobility group protein DSP1</fullName>
    </submittedName>
</protein>
<dbReference type="GO" id="GO:0005634">
    <property type="term" value="C:nucleus"/>
    <property type="evidence" value="ECO:0007669"/>
    <property type="project" value="UniProtKB-SubCell"/>
</dbReference>
<comment type="similarity">
    <text evidence="2">Belongs to the HMGB family.</text>
</comment>
<gene>
    <name evidence="8" type="ORF">Ocin01_18566</name>
</gene>
<name>A0A1D2M567_ORCCI</name>
<dbReference type="OrthoDB" id="1919336at2759"/>
<keyword evidence="9" id="KW-1185">Reference proteome</keyword>
<feature type="non-terminal residue" evidence="8">
    <location>
        <position position="1"/>
    </location>
</feature>
<comment type="caution">
    <text evidence="8">The sequence shown here is derived from an EMBL/GenBank/DDBJ whole genome shotgun (WGS) entry which is preliminary data.</text>
</comment>
<dbReference type="PROSITE" id="PS50118">
    <property type="entry name" value="HMG_BOX_2"/>
    <property type="match status" value="1"/>
</dbReference>
<organism evidence="8 9">
    <name type="scientific">Orchesella cincta</name>
    <name type="common">Springtail</name>
    <name type="synonym">Podura cincta</name>
    <dbReference type="NCBI Taxonomy" id="48709"/>
    <lineage>
        <taxon>Eukaryota</taxon>
        <taxon>Metazoa</taxon>
        <taxon>Ecdysozoa</taxon>
        <taxon>Arthropoda</taxon>
        <taxon>Hexapoda</taxon>
        <taxon>Collembola</taxon>
        <taxon>Entomobryomorpha</taxon>
        <taxon>Entomobryoidea</taxon>
        <taxon>Orchesellidae</taxon>
        <taxon>Orchesellinae</taxon>
        <taxon>Orchesella</taxon>
    </lineage>
</organism>
<dbReference type="Gene3D" id="1.10.30.10">
    <property type="entry name" value="High mobility group box domain"/>
    <property type="match status" value="2"/>
</dbReference>
<evidence type="ECO:0000256" key="4">
    <source>
        <dbReference type="ARBA" id="ARBA00023242"/>
    </source>
</evidence>
<dbReference type="EMBL" id="LJIJ01004095">
    <property type="protein sequence ID" value="ODM88115.1"/>
    <property type="molecule type" value="Genomic_DNA"/>
</dbReference>
<dbReference type="InterPro" id="IPR009071">
    <property type="entry name" value="HMG_box_dom"/>
</dbReference>
<dbReference type="GO" id="GO:0003677">
    <property type="term" value="F:DNA binding"/>
    <property type="evidence" value="ECO:0007669"/>
    <property type="project" value="UniProtKB-UniRule"/>
</dbReference>
<evidence type="ECO:0000256" key="3">
    <source>
        <dbReference type="ARBA" id="ARBA00023125"/>
    </source>
</evidence>
<evidence type="ECO:0000313" key="8">
    <source>
        <dbReference type="EMBL" id="ODM88115.1"/>
    </source>
</evidence>
<evidence type="ECO:0000256" key="1">
    <source>
        <dbReference type="ARBA" id="ARBA00004123"/>
    </source>
</evidence>
<dbReference type="AlphaFoldDB" id="A0A1D2M567"/>
<evidence type="ECO:0000313" key="9">
    <source>
        <dbReference type="Proteomes" id="UP000094527"/>
    </source>
</evidence>
<proteinExistence type="inferred from homology"/>
<reference evidence="8 9" key="1">
    <citation type="journal article" date="2016" name="Genome Biol. Evol.">
        <title>Gene Family Evolution Reflects Adaptation to Soil Environmental Stressors in the Genome of the Collembolan Orchesella cincta.</title>
        <authorList>
            <person name="Faddeeva-Vakhrusheva A."/>
            <person name="Derks M.F."/>
            <person name="Anvar S.Y."/>
            <person name="Agamennone V."/>
            <person name="Suring W."/>
            <person name="Smit S."/>
            <person name="van Straalen N.M."/>
            <person name="Roelofs D."/>
        </authorList>
    </citation>
    <scope>NUCLEOTIDE SEQUENCE [LARGE SCALE GENOMIC DNA]</scope>
    <source>
        <tissue evidence="8">Mixed pool</tissue>
    </source>
</reference>
<sequence length="151" mass="16748">RSAGGSSKKPKGPVSAYAFFVRNCWAEWKQEGSEKLSFADQSKKCAELWKVVPSPKGILDVWIRFEIIRHEKEMRSYVPPTGTTAAKGAGNVPVKGVKVKRMKKVKDPNAPKRALSAFFWFGHDERAKVKGANPEFGIGDVPRNSARCGEE</sequence>
<dbReference type="InterPro" id="IPR036910">
    <property type="entry name" value="HMG_box_dom_sf"/>
</dbReference>
<evidence type="ECO:0000256" key="2">
    <source>
        <dbReference type="ARBA" id="ARBA00008774"/>
    </source>
</evidence>
<accession>A0A1D2M567</accession>
<dbReference type="SUPFAM" id="SSF47095">
    <property type="entry name" value="HMG-box"/>
    <property type="match status" value="2"/>
</dbReference>
<dbReference type="PANTHER" id="PTHR48112">
    <property type="entry name" value="HIGH MOBILITY GROUP PROTEIN DSP1"/>
    <property type="match status" value="1"/>
</dbReference>
<dbReference type="Proteomes" id="UP000094527">
    <property type="component" value="Unassembled WGS sequence"/>
</dbReference>
<evidence type="ECO:0000256" key="6">
    <source>
        <dbReference type="SAM" id="MobiDB-lite"/>
    </source>
</evidence>
<evidence type="ECO:0000259" key="7">
    <source>
        <dbReference type="PROSITE" id="PS50118"/>
    </source>
</evidence>